<reference evidence="2 4" key="1">
    <citation type="submission" date="2015-10" db="EMBL/GenBank/DDBJ databases">
        <title>The cercosporin biosynthetic gene cluster was horizontally transferred to several fungal lineages and shown to be expanded in Cercospora beticola based on microsynteny with recipient genomes.</title>
        <authorList>
            <person name="De Jonge R."/>
            <person name="Ebert M.K."/>
            <person name="Suttle J.C."/>
            <person name="Jurick Ii W.M."/>
            <person name="Secor G.A."/>
            <person name="Thomma B.P."/>
            <person name="Van De Peer Y."/>
            <person name="Bolton M.D."/>
        </authorList>
    </citation>
    <scope>NUCLEOTIDE SEQUENCE [LARGE SCALE GENOMIC DNA]</scope>
    <source>
        <strain evidence="2 4">09-40</strain>
    </source>
</reference>
<dbReference type="Proteomes" id="UP000230605">
    <property type="component" value="Chromosome 7"/>
</dbReference>
<dbReference type="Proteomes" id="UP001302367">
    <property type="component" value="Chromosome 7"/>
</dbReference>
<feature type="compositionally biased region" description="Basic and acidic residues" evidence="1">
    <location>
        <begin position="90"/>
        <end position="119"/>
    </location>
</feature>
<evidence type="ECO:0000313" key="2">
    <source>
        <dbReference type="EMBL" id="PIA91886.1"/>
    </source>
</evidence>
<feature type="region of interest" description="Disordered" evidence="1">
    <location>
        <begin position="1"/>
        <end position="26"/>
    </location>
</feature>
<evidence type="ECO:0000256" key="1">
    <source>
        <dbReference type="SAM" id="MobiDB-lite"/>
    </source>
</evidence>
<sequence>MQCVQGQQHDQIPKGDNPTRHKSSAHLDPNQVAWTLIDVGLVKTHAKCLPGDIVFVPYQLDNVVYHFPLPPGSQAPKILSADASTQHLKPSSEHTRSNKVNEETRSVPRQDKDGKSERQMRRKTRVRSANKNFPIRVDSLQAIRPSPPSYEEAMELQRREHSVDATEAERQNTLKMLENHISANSYLQQHAAARTAGLPPGRQTPRDRRPPSKVLAPRQLSQDDSITTYRPRGSRCHSRSASIPSRQEEIYSRPPSIAKAQVVLGISEPGKTSIEQLFDQAVLEFQQQTAETAERMSYRDDIGLTRWATNSARKTTKPPRDEEAAADAPIYVSGKSWRPTAKIHRHFGNGNSQGVKISTPGLAKRLGVPVGTHTALRIDAFYDND</sequence>
<feature type="compositionally biased region" description="Basic and acidic residues" evidence="1">
    <location>
        <begin position="155"/>
        <end position="164"/>
    </location>
</feature>
<proteinExistence type="predicted"/>
<accession>A0A2G5HH18</accession>
<protein>
    <submittedName>
        <fullName evidence="2">Uncharacterized protein</fullName>
    </submittedName>
</protein>
<feature type="compositionally biased region" description="Polar residues" evidence="1">
    <location>
        <begin position="1"/>
        <end position="10"/>
    </location>
</feature>
<feature type="region of interest" description="Disordered" evidence="1">
    <location>
        <begin position="83"/>
        <end position="164"/>
    </location>
</feature>
<keyword evidence="5" id="KW-1185">Reference proteome</keyword>
<dbReference type="AlphaFoldDB" id="A0A2G5HH18"/>
<gene>
    <name evidence="2" type="ORF">CB0940_09355</name>
    <name evidence="3" type="ORF">RHO25_010987</name>
</gene>
<name>A0A2G5HH18_CERBT</name>
<organism evidence="2 4">
    <name type="scientific">Cercospora beticola</name>
    <name type="common">Sugarbeet leaf spot fungus</name>
    <dbReference type="NCBI Taxonomy" id="122368"/>
    <lineage>
        <taxon>Eukaryota</taxon>
        <taxon>Fungi</taxon>
        <taxon>Dikarya</taxon>
        <taxon>Ascomycota</taxon>
        <taxon>Pezizomycotina</taxon>
        <taxon>Dothideomycetes</taxon>
        <taxon>Dothideomycetidae</taxon>
        <taxon>Mycosphaerellales</taxon>
        <taxon>Mycosphaerellaceae</taxon>
        <taxon>Cercospora</taxon>
    </lineage>
</organism>
<evidence type="ECO:0000313" key="3">
    <source>
        <dbReference type="EMBL" id="WPB06330.1"/>
    </source>
</evidence>
<feature type="region of interest" description="Disordered" evidence="1">
    <location>
        <begin position="196"/>
        <end position="249"/>
    </location>
</feature>
<feature type="compositionally biased region" description="Polar residues" evidence="1">
    <location>
        <begin position="219"/>
        <end position="228"/>
    </location>
</feature>
<evidence type="ECO:0000313" key="5">
    <source>
        <dbReference type="Proteomes" id="UP001302367"/>
    </source>
</evidence>
<dbReference type="EMBL" id="CP134190">
    <property type="protein sequence ID" value="WPB06330.1"/>
    <property type="molecule type" value="Genomic_DNA"/>
</dbReference>
<evidence type="ECO:0000313" key="4">
    <source>
        <dbReference type="Proteomes" id="UP000230605"/>
    </source>
</evidence>
<dbReference type="OrthoDB" id="3631083at2759"/>
<dbReference type="EMBL" id="LKMD01000106">
    <property type="protein sequence ID" value="PIA91886.1"/>
    <property type="molecule type" value="Genomic_DNA"/>
</dbReference>
<reference evidence="3 5" key="2">
    <citation type="submission" date="2023-09" db="EMBL/GenBank/DDBJ databases">
        <title>Complete-Gapless Cercospora beticola genome.</title>
        <authorList>
            <person name="Wyatt N.A."/>
            <person name="Spanner R.E."/>
            <person name="Bolton M.D."/>
        </authorList>
    </citation>
    <scope>NUCLEOTIDE SEQUENCE [LARGE SCALE GENOMIC DNA]</scope>
    <source>
        <strain evidence="3">Cb09-40</strain>
    </source>
</reference>